<dbReference type="Gene3D" id="2.60.40.3630">
    <property type="match status" value="1"/>
</dbReference>
<proteinExistence type="predicted"/>
<evidence type="ECO:0000256" key="6">
    <source>
        <dbReference type="SAM" id="MobiDB-lite"/>
    </source>
</evidence>
<dbReference type="GO" id="GO:0008745">
    <property type="term" value="F:N-acetylmuramoyl-L-alanine amidase activity"/>
    <property type="evidence" value="ECO:0007669"/>
    <property type="project" value="UniProtKB-EC"/>
</dbReference>
<evidence type="ECO:0000313" key="11">
    <source>
        <dbReference type="EMBL" id="CUP03517.1"/>
    </source>
</evidence>
<evidence type="ECO:0000256" key="2">
    <source>
        <dbReference type="ARBA" id="ARBA00022525"/>
    </source>
</evidence>
<evidence type="ECO:0000259" key="8">
    <source>
        <dbReference type="Pfam" id="PF07523"/>
    </source>
</evidence>
<keyword evidence="11" id="KW-0378">Hydrolase</keyword>
<dbReference type="EC" id="3.5.1.28" evidence="11"/>
<dbReference type="Pfam" id="PF07554">
    <property type="entry name" value="FIVAR"/>
    <property type="match status" value="2"/>
</dbReference>
<dbReference type="Pfam" id="PF01473">
    <property type="entry name" value="Choline_bind_1"/>
    <property type="match status" value="1"/>
</dbReference>
<keyword evidence="7" id="KW-0812">Transmembrane</keyword>
<dbReference type="GO" id="GO:0005576">
    <property type="term" value="C:extracellular region"/>
    <property type="evidence" value="ECO:0007669"/>
    <property type="project" value="UniProtKB-SubCell"/>
</dbReference>
<dbReference type="EMBL" id="CYZE01000016">
    <property type="protein sequence ID" value="CUP03517.1"/>
    <property type="molecule type" value="Genomic_DNA"/>
</dbReference>
<keyword evidence="7" id="KW-1133">Transmembrane helix</keyword>
<evidence type="ECO:0000256" key="5">
    <source>
        <dbReference type="PROSITE-ProRule" id="PRU00591"/>
    </source>
</evidence>
<feature type="repeat" description="Cell wall-binding" evidence="5">
    <location>
        <begin position="1443"/>
        <end position="1462"/>
    </location>
</feature>
<feature type="compositionally biased region" description="Low complexity" evidence="6">
    <location>
        <begin position="51"/>
        <end position="61"/>
    </location>
</feature>
<feature type="domain" description="Ig-like" evidence="8">
    <location>
        <begin position="1319"/>
        <end position="1377"/>
    </location>
</feature>
<feature type="region of interest" description="Disordered" evidence="6">
    <location>
        <begin position="1528"/>
        <end position="1548"/>
    </location>
</feature>
<sequence length="1571" mass="172231">MQKTSKRFKRKAAGMMAAVMMMSALPVNMVGFADTSVNSRDSYDTNDRTATDSNASLSTASNALKMQTEGTTYYVDARDGNDTADGKTEDTAWKSFDRVNSKTFLPGDKILLKSDCIWNQPLNPKGSGQEGAPITIDRYGEGSRPVINGNGTSGPSITGAVTIYNEEYWEIYNLEVTNLESTDEMGEAMDSGTSERAGILIYSSNQKEIYKHIVVKNCYVHDVNSNFKGGKTSGGIIVMGHYLDKDGNRVTIDDNGNLTPKAMGRAAFEDVLIEGNYVKNVAIEGIRNKCNTDIGSSGWGKNEFLKNYSNVTIRNNYLEDVVGDGIVLTETKGGLVEGNMVNSSCGLDRGTVNYAQCWTMFADDVIVQYNEAYGNKYGYDDGEAFDSDMMNVDNIFQYNLSHDCGGGAMLFMSSQKNTIFRYNVSINDGTGTYPNGSRMQQQTFHYDNTSSAGPNVGKIYNNTIVVFGEGKQTSLFGGKSKRTCFVDFKNNIVLAKDGAVIDFAVLEQGSAIHEDSVIENNCFYPDTIANTNAGSVLDKDSLTAKGNIFADPMLKDYKAGETYSAYQYPLEDLEDLIDSDFTKERIQGLAEPYQLTDGSPCIQAGQRIEGMPTEDIMGNTIAGRVDIGALEYSSQDEEAEEVEEVNLVTTLGVVPELPGTLKVVLDGTAYQYPVEWEELTKEDCMEAGVIELPGVLPGLSNQVTATIVVADAPESYESVDVTTFAGIYPELPDKVNAVFAGGLTMELEVVWDKLTLEQYSREGEFTVEGRVSGLKEKCAATVRVIGDLGDGKTVKETGAVKDAFTQEKDGDAAYGKLTPNVIKVKTASSDPAYTRRGLLGFDLTNESEMLKSATNITIKLQMTRPVSDSDYKNINNHFYLKVYEIGDEWQEETVTWNTTPAFSADNLVIKDKKIVYKDIRDNHENIVELDVTDWVKKAYAENGQTKFSFLMLTDYFGEYANGDNGGIDFASREASGMMEPTIVLSNVYEMKVDAVSVSTSAGKKPVLPETVTVTYSNEETKSVSVEWNSINPANYQTEGTFVVYGKAEGINLPITCTVNVMEALHKVVAVKDIPGIIQLVGTPWEELGLPEMATVLLDNGQEAEVGIQYWFPDNAYDPEKEFSYTCIGYLDLANHDSIENPEQKFATVSVSIIEPEDKNALLVLYTEAAGLINSGEVGQLTESAKNRFMKAFNKAAEVLVNTKATELEVHTAYTELMEAIWNMDSEENQKADTDALRDLVLIAESKKKKDYTEETYDAMREALSEAKAVLRDKTLTKADQPIVDMAYENLKEAVDALVLSGKTDPVTKVMTGIKITALPSKTEYKVGERFSSSGLSVAAVYSDGSTKTVSGYEIGDVNTGTAGTKDVVVTYRIAVNDAIKVFTDTFQITVVKRSSSGGSSGSSSGGGSSSVRVNRTAVNVSGEWQAAENNTWRFQKSDGSYAKNEWARINDKWYHFDGSGYMQTGWILDGDKWYKLGSDGSMHTGWVKEEADGQWYYLNESGAMMTGWTMVNGTWYYLNPVTQGNTGWQNTEDGKWNRGSAESGSRSMGALYTGTTTPDGYQVDENGAWIQ</sequence>
<dbReference type="InterPro" id="IPR011050">
    <property type="entry name" value="Pectin_lyase_fold/virulence"/>
</dbReference>
<keyword evidence="2" id="KW-0964">Secreted</keyword>
<keyword evidence="3" id="KW-0732">Signal</keyword>
<dbReference type="Pfam" id="PF07532">
    <property type="entry name" value="Big_4"/>
    <property type="match status" value="2"/>
</dbReference>
<dbReference type="PROSITE" id="PS51170">
    <property type="entry name" value="CW"/>
    <property type="match status" value="3"/>
</dbReference>
<feature type="compositionally biased region" description="Basic and acidic residues" evidence="6">
    <location>
        <begin position="41"/>
        <end position="50"/>
    </location>
</feature>
<dbReference type="InterPro" id="IPR011081">
    <property type="entry name" value="Big_4"/>
</dbReference>
<gene>
    <name evidence="11" type="primary">lytA_17</name>
    <name evidence="11" type="ORF">ERS852407_04769</name>
</gene>
<dbReference type="Pfam" id="PF19127">
    <property type="entry name" value="Choline_bind_3"/>
    <property type="match status" value="1"/>
</dbReference>
<name>A0A174K0I4_9FIRM</name>
<dbReference type="SMART" id="SM00710">
    <property type="entry name" value="PbH1"/>
    <property type="match status" value="5"/>
</dbReference>
<dbReference type="NCBIfam" id="NF033679">
    <property type="entry name" value="DNRLRE_dom"/>
    <property type="match status" value="1"/>
</dbReference>
<evidence type="ECO:0000256" key="7">
    <source>
        <dbReference type="SAM" id="Phobius"/>
    </source>
</evidence>
<dbReference type="Gene3D" id="1.20.1270.90">
    <property type="entry name" value="AF1782-like"/>
    <property type="match status" value="2"/>
</dbReference>
<protein>
    <submittedName>
        <fullName evidence="11">Cell wall binding repeat-containing protein</fullName>
        <ecNumber evidence="11">3.5.1.28</ecNumber>
    </submittedName>
</protein>
<feature type="repeat" description="Cell wall-binding" evidence="5">
    <location>
        <begin position="1483"/>
        <end position="1504"/>
    </location>
</feature>
<dbReference type="RefSeq" id="WP_055658942.1">
    <property type="nucleotide sequence ID" value="NZ_CABIXC010000016.1"/>
</dbReference>
<evidence type="ECO:0000256" key="1">
    <source>
        <dbReference type="ARBA" id="ARBA00004613"/>
    </source>
</evidence>
<dbReference type="InterPro" id="IPR006626">
    <property type="entry name" value="PbH1"/>
</dbReference>
<evidence type="ECO:0000256" key="4">
    <source>
        <dbReference type="ARBA" id="ARBA00022737"/>
    </source>
</evidence>
<dbReference type="Gene3D" id="2.160.20.10">
    <property type="entry name" value="Single-stranded right-handed beta-helix, Pectin lyase-like"/>
    <property type="match status" value="1"/>
</dbReference>
<dbReference type="SUPFAM" id="SSF69360">
    <property type="entry name" value="Cell wall binding repeat"/>
    <property type="match status" value="1"/>
</dbReference>
<accession>A0A174K0I4</accession>
<feature type="repeat" description="Cell wall-binding" evidence="5">
    <location>
        <begin position="1463"/>
        <end position="1482"/>
    </location>
</feature>
<evidence type="ECO:0000259" key="9">
    <source>
        <dbReference type="Pfam" id="PF07532"/>
    </source>
</evidence>
<dbReference type="Proteomes" id="UP000095651">
    <property type="component" value="Unassembled WGS sequence"/>
</dbReference>
<keyword evidence="4" id="KW-0677">Repeat</keyword>
<feature type="compositionally biased region" description="Gly residues" evidence="6">
    <location>
        <begin position="1398"/>
        <end position="1408"/>
    </location>
</feature>
<evidence type="ECO:0000256" key="3">
    <source>
        <dbReference type="ARBA" id="ARBA00022729"/>
    </source>
</evidence>
<evidence type="ECO:0000313" key="12">
    <source>
        <dbReference type="Proteomes" id="UP000095651"/>
    </source>
</evidence>
<feature type="domain" description="Bacterial Ig-like" evidence="9">
    <location>
        <begin position="718"/>
        <end position="773"/>
    </location>
</feature>
<evidence type="ECO:0000259" key="10">
    <source>
        <dbReference type="Pfam" id="PF24517"/>
    </source>
</evidence>
<feature type="transmembrane region" description="Helical" evidence="7">
    <location>
        <begin position="12"/>
        <end position="33"/>
    </location>
</feature>
<keyword evidence="7" id="KW-0472">Membrane</keyword>
<feature type="region of interest" description="Disordered" evidence="6">
    <location>
        <begin position="41"/>
        <end position="61"/>
    </location>
</feature>
<organism evidence="11 12">
    <name type="scientific">Hungatella hathewayi</name>
    <dbReference type="NCBI Taxonomy" id="154046"/>
    <lineage>
        <taxon>Bacteria</taxon>
        <taxon>Bacillati</taxon>
        <taxon>Bacillota</taxon>
        <taxon>Clostridia</taxon>
        <taxon>Lachnospirales</taxon>
        <taxon>Lachnospiraceae</taxon>
        <taxon>Hungatella</taxon>
    </lineage>
</organism>
<feature type="domain" description="Carbohydrate-binding module family 96" evidence="10">
    <location>
        <begin position="798"/>
        <end position="984"/>
    </location>
</feature>
<dbReference type="InterPro" id="IPR012334">
    <property type="entry name" value="Pectin_lyas_fold"/>
</dbReference>
<feature type="domain" description="Bacterial Ig-like" evidence="9">
    <location>
        <begin position="993"/>
        <end position="1050"/>
    </location>
</feature>
<feature type="region of interest" description="Disordered" evidence="6">
    <location>
        <begin position="1393"/>
        <end position="1412"/>
    </location>
</feature>
<reference evidence="11 12" key="1">
    <citation type="submission" date="2015-09" db="EMBL/GenBank/DDBJ databases">
        <authorList>
            <consortium name="Pathogen Informatics"/>
        </authorList>
    </citation>
    <scope>NUCLEOTIDE SEQUENCE [LARGE SCALE GENOMIC DNA]</scope>
    <source>
        <strain evidence="11 12">2789STDY5608850</strain>
    </source>
</reference>
<dbReference type="SUPFAM" id="SSF51126">
    <property type="entry name" value="Pectin lyase-like"/>
    <property type="match status" value="1"/>
</dbReference>
<dbReference type="InterPro" id="IPR018337">
    <property type="entry name" value="Cell_wall/Cho-bd_repeat"/>
</dbReference>
<dbReference type="Gene3D" id="2.10.270.10">
    <property type="entry name" value="Cholin Binding"/>
    <property type="match status" value="1"/>
</dbReference>
<dbReference type="Pfam" id="PF24517">
    <property type="entry name" value="CBM96"/>
    <property type="match status" value="1"/>
</dbReference>
<dbReference type="InterPro" id="IPR055372">
    <property type="entry name" value="CBM96"/>
</dbReference>
<dbReference type="Pfam" id="PF07523">
    <property type="entry name" value="Big_3"/>
    <property type="match status" value="1"/>
</dbReference>
<dbReference type="InterPro" id="IPR022038">
    <property type="entry name" value="Ig-like_bact"/>
</dbReference>
<comment type="subcellular location">
    <subcellularLocation>
        <location evidence="1">Secreted</location>
    </subcellularLocation>
</comment>